<comment type="caution">
    <text evidence="2">The sequence shown here is derived from an EMBL/GenBank/DDBJ whole genome shotgun (WGS) entry which is preliminary data.</text>
</comment>
<keyword evidence="1" id="KW-0472">Membrane</keyword>
<accession>A0AAW9QY36</accession>
<name>A0AAW9QY36_9CHRO</name>
<feature type="transmembrane region" description="Helical" evidence="1">
    <location>
        <begin position="222"/>
        <end position="247"/>
    </location>
</feature>
<sequence length="265" mass="29481">MNSPTDRKKAKRFFLLPLLCGLFVLLTGCVRYDVGVNFSHQHHGEIVQDITLGQRLTSLSQTEATKWLHSLEDRAKSLGGKAKRVSDRETIVTIPFGNGQELEEKFNRFFNPGATDAIRRSTPDDLKLLQLDSRLSIDQSNWFLLDRDRLTLTVDLRALGVLSEKGNIIVSPGSLVNIDFALNTPFGGRIITGETALPPDVEQDGTRIVWHLKPGEINRIEAVFWVPSYLAIGSIAIIALAIAGYVLKYRQFPGVSGPDRTLPEM</sequence>
<keyword evidence="1" id="KW-0812">Transmembrane</keyword>
<evidence type="ECO:0000313" key="2">
    <source>
        <dbReference type="EMBL" id="MEG3439237.1"/>
    </source>
</evidence>
<keyword evidence="1" id="KW-1133">Transmembrane helix</keyword>
<dbReference type="InterPro" id="IPR021499">
    <property type="entry name" value="DUF3153"/>
</dbReference>
<dbReference type="EMBL" id="JBAFSM010000043">
    <property type="protein sequence ID" value="MEG3439237.1"/>
    <property type="molecule type" value="Genomic_DNA"/>
</dbReference>
<keyword evidence="3" id="KW-1185">Reference proteome</keyword>
<dbReference type="RefSeq" id="WP_332866722.1">
    <property type="nucleotide sequence ID" value="NZ_JBAFSM010000043.1"/>
</dbReference>
<protein>
    <submittedName>
        <fullName evidence="2">DUF3153 domain-containing protein</fullName>
    </submittedName>
</protein>
<dbReference type="PROSITE" id="PS51257">
    <property type="entry name" value="PROKAR_LIPOPROTEIN"/>
    <property type="match status" value="1"/>
</dbReference>
<proteinExistence type="predicted"/>
<gene>
    <name evidence="2" type="ORF">V0288_19080</name>
</gene>
<evidence type="ECO:0000256" key="1">
    <source>
        <dbReference type="SAM" id="Phobius"/>
    </source>
</evidence>
<dbReference type="Pfam" id="PF11353">
    <property type="entry name" value="DUF3153"/>
    <property type="match status" value="1"/>
</dbReference>
<evidence type="ECO:0000313" key="3">
    <source>
        <dbReference type="Proteomes" id="UP001328733"/>
    </source>
</evidence>
<dbReference type="Proteomes" id="UP001328733">
    <property type="component" value="Unassembled WGS sequence"/>
</dbReference>
<dbReference type="AlphaFoldDB" id="A0AAW9QY36"/>
<reference evidence="2 3" key="1">
    <citation type="submission" date="2024-01" db="EMBL/GenBank/DDBJ databases">
        <title>Genomic insights into the taxonomy and metabolism of the cyanobacterium Pannus brasiliensis CCIBt3594.</title>
        <authorList>
            <person name="Machado M."/>
            <person name="Botero N.B."/>
            <person name="Andreote A.P.D."/>
            <person name="Feitosa A.M.T."/>
            <person name="Popin R."/>
            <person name="Sivonen K."/>
            <person name="Fiore M.F."/>
        </authorList>
    </citation>
    <scope>NUCLEOTIDE SEQUENCE [LARGE SCALE GENOMIC DNA]</scope>
    <source>
        <strain evidence="2 3">CCIBt3594</strain>
    </source>
</reference>
<organism evidence="2 3">
    <name type="scientific">Pannus brasiliensis CCIBt3594</name>
    <dbReference type="NCBI Taxonomy" id="1427578"/>
    <lineage>
        <taxon>Bacteria</taxon>
        <taxon>Bacillati</taxon>
        <taxon>Cyanobacteriota</taxon>
        <taxon>Cyanophyceae</taxon>
        <taxon>Oscillatoriophycideae</taxon>
        <taxon>Chroococcales</taxon>
        <taxon>Microcystaceae</taxon>
        <taxon>Pannus</taxon>
    </lineage>
</organism>